<dbReference type="InterPro" id="IPR020476">
    <property type="entry name" value="Nudix_hydrolase"/>
</dbReference>
<name>A0A1X6WXX4_9MICO</name>
<evidence type="ECO:0000313" key="7">
    <source>
        <dbReference type="EMBL" id="SLM90602.1"/>
    </source>
</evidence>
<dbReference type="EMBL" id="FWFG01000048">
    <property type="protein sequence ID" value="SLM90602.1"/>
    <property type="molecule type" value="Genomic_DNA"/>
</dbReference>
<comment type="similarity">
    <text evidence="2 5">Belongs to the Nudix hydrolase family.</text>
</comment>
<dbReference type="GO" id="GO:0016787">
    <property type="term" value="F:hydrolase activity"/>
    <property type="evidence" value="ECO:0007669"/>
    <property type="project" value="UniProtKB-KW"/>
</dbReference>
<evidence type="ECO:0000313" key="8">
    <source>
        <dbReference type="Proteomes" id="UP000195981"/>
    </source>
</evidence>
<dbReference type="SUPFAM" id="SSF55811">
    <property type="entry name" value="Nudix"/>
    <property type="match status" value="1"/>
</dbReference>
<dbReference type="AlphaFoldDB" id="A0A1X6WXX4"/>
<gene>
    <name evidence="7" type="ORF">FM110_05260</name>
</gene>
<dbReference type="CDD" id="cd18876">
    <property type="entry name" value="NUDIX_Hydrolase"/>
    <property type="match status" value="1"/>
</dbReference>
<evidence type="ECO:0000256" key="2">
    <source>
        <dbReference type="ARBA" id="ARBA00005582"/>
    </source>
</evidence>
<evidence type="ECO:0000256" key="5">
    <source>
        <dbReference type="RuleBase" id="RU003476"/>
    </source>
</evidence>
<evidence type="ECO:0000256" key="3">
    <source>
        <dbReference type="ARBA" id="ARBA00022801"/>
    </source>
</evidence>
<dbReference type="InterPro" id="IPR000086">
    <property type="entry name" value="NUDIX_hydrolase_dom"/>
</dbReference>
<dbReference type="OrthoDB" id="4247482at2"/>
<dbReference type="Gene3D" id="3.90.79.10">
    <property type="entry name" value="Nucleoside Triphosphate Pyrophosphohydrolase"/>
    <property type="match status" value="1"/>
</dbReference>
<sequence length="164" mass="17666">MADTSALLPDPVYFAGLPKVVCSGAVILRDETGRFVIEKPIYRDHWLLPGGGVDPGEDPRECARREVAEELGLDIEVGVLLDIMWVPSRAASCAPMGAHFVFDGGVIPEAELRERIVLQAEELSDWRLVGPEEAHLLSDWGAERVRGALAVLKGCAGADLHTAG</sequence>
<dbReference type="PANTHER" id="PTHR43046:SF12">
    <property type="entry name" value="GDP-MANNOSE MANNOSYL HYDROLASE"/>
    <property type="match status" value="1"/>
</dbReference>
<dbReference type="PROSITE" id="PS00893">
    <property type="entry name" value="NUDIX_BOX"/>
    <property type="match status" value="1"/>
</dbReference>
<keyword evidence="4" id="KW-0460">Magnesium</keyword>
<organism evidence="7 8">
    <name type="scientific">Brachybacterium nesterenkovii</name>
    <dbReference type="NCBI Taxonomy" id="47847"/>
    <lineage>
        <taxon>Bacteria</taxon>
        <taxon>Bacillati</taxon>
        <taxon>Actinomycetota</taxon>
        <taxon>Actinomycetes</taxon>
        <taxon>Micrococcales</taxon>
        <taxon>Dermabacteraceae</taxon>
        <taxon>Brachybacterium</taxon>
    </lineage>
</organism>
<dbReference type="RefSeq" id="WP_087103317.1">
    <property type="nucleotide sequence ID" value="NZ_FWFG01000048.1"/>
</dbReference>
<dbReference type="InterPro" id="IPR015797">
    <property type="entry name" value="NUDIX_hydrolase-like_dom_sf"/>
</dbReference>
<dbReference type="PROSITE" id="PS51462">
    <property type="entry name" value="NUDIX"/>
    <property type="match status" value="1"/>
</dbReference>
<dbReference type="Pfam" id="PF00293">
    <property type="entry name" value="NUDIX"/>
    <property type="match status" value="1"/>
</dbReference>
<dbReference type="PRINTS" id="PR00502">
    <property type="entry name" value="NUDIXFAMILY"/>
</dbReference>
<accession>A0A1X6WXX4</accession>
<protein>
    <submittedName>
        <fullName evidence="7">Putative ATP/GTP-binding protein</fullName>
    </submittedName>
</protein>
<keyword evidence="8" id="KW-1185">Reference proteome</keyword>
<evidence type="ECO:0000256" key="4">
    <source>
        <dbReference type="ARBA" id="ARBA00022842"/>
    </source>
</evidence>
<evidence type="ECO:0000256" key="1">
    <source>
        <dbReference type="ARBA" id="ARBA00001946"/>
    </source>
</evidence>
<feature type="domain" description="Nudix hydrolase" evidence="6">
    <location>
        <begin position="18"/>
        <end position="152"/>
    </location>
</feature>
<proteinExistence type="inferred from homology"/>
<keyword evidence="3 5" id="KW-0378">Hydrolase</keyword>
<dbReference type="PANTHER" id="PTHR43046">
    <property type="entry name" value="GDP-MANNOSE MANNOSYL HYDROLASE"/>
    <property type="match status" value="1"/>
</dbReference>
<dbReference type="InterPro" id="IPR020084">
    <property type="entry name" value="NUDIX_hydrolase_CS"/>
</dbReference>
<evidence type="ECO:0000259" key="6">
    <source>
        <dbReference type="PROSITE" id="PS51462"/>
    </source>
</evidence>
<reference evidence="7 8" key="1">
    <citation type="submission" date="2017-02" db="EMBL/GenBank/DDBJ databases">
        <authorList>
            <person name="Peterson S.W."/>
        </authorList>
    </citation>
    <scope>NUCLEOTIDE SEQUENCE [LARGE SCALE GENOMIC DNA]</scope>
    <source>
        <strain evidence="7 8">CIP104813</strain>
    </source>
</reference>
<comment type="cofactor">
    <cofactor evidence="1">
        <name>Mg(2+)</name>
        <dbReference type="ChEBI" id="CHEBI:18420"/>
    </cofactor>
</comment>
<dbReference type="Proteomes" id="UP000195981">
    <property type="component" value="Unassembled WGS sequence"/>
</dbReference>